<dbReference type="InterPro" id="IPR042070">
    <property type="entry name" value="PucR_C-HTH_sf"/>
</dbReference>
<comment type="similarity">
    <text evidence="1">Belongs to the CdaR family.</text>
</comment>
<dbReference type="Gene3D" id="1.10.10.2840">
    <property type="entry name" value="PucR C-terminal helix-turn-helix domain"/>
    <property type="match status" value="1"/>
</dbReference>
<dbReference type="Proteomes" id="UP000466396">
    <property type="component" value="Chromosome"/>
</dbReference>
<dbReference type="InterPro" id="IPR051448">
    <property type="entry name" value="CdaR-like_regulators"/>
</dbReference>
<reference evidence="2 3" key="1">
    <citation type="journal article" date="2019" name="Emerg. Microbes Infect.">
        <title>Comprehensive subspecies identification of 175 nontuberculous mycobacteria species based on 7547 genomic profiles.</title>
        <authorList>
            <person name="Matsumoto Y."/>
            <person name="Kinjo T."/>
            <person name="Motooka D."/>
            <person name="Nabeya D."/>
            <person name="Jung N."/>
            <person name="Uechi K."/>
            <person name="Horii T."/>
            <person name="Iida T."/>
            <person name="Fujita J."/>
            <person name="Nakamura S."/>
        </authorList>
    </citation>
    <scope>NUCLEOTIDE SEQUENCE [LARGE SCALE GENOMIC DNA]</scope>
    <source>
        <strain evidence="2 3">JCM 15657</strain>
    </source>
</reference>
<dbReference type="EMBL" id="AP022581">
    <property type="protein sequence ID" value="BBX96962.1"/>
    <property type="molecule type" value="Genomic_DNA"/>
</dbReference>
<evidence type="ECO:0000256" key="1">
    <source>
        <dbReference type="ARBA" id="ARBA00006754"/>
    </source>
</evidence>
<dbReference type="Pfam" id="PF17853">
    <property type="entry name" value="GGDEF_2"/>
    <property type="match status" value="1"/>
</dbReference>
<gene>
    <name evidence="2" type="ORF">MLAC_22560</name>
</gene>
<name>A0A1X1XYD8_9MYCO</name>
<dbReference type="KEGG" id="mlj:MLAC_22560"/>
<dbReference type="Pfam" id="PF13556">
    <property type="entry name" value="HTH_30"/>
    <property type="match status" value="1"/>
</dbReference>
<sequence>MNDNLFAGPFARHPRSPLELLDTVPESVLRRLKQYSGRLATEAVSAMQERLPFFADLEASQRASVALVVQTAVVNFVEWMQDPHSNVSYTAQAFELVPQDLRQRIALRHTVDMVRVTMEFFEEVVPLLARSEEQLTALTVGILKYSRDLAFTAASAYADAAEARGTWDSRMEASVVDAVVRGDTGPELLSRAAALNWDTTAPATVVVGTPAPGRDGSNNEVDSERASQDVRDIAARHGRAALTDVHGTWLVAIVSGQLSPTDKFLQDILEAFSDGPVVIGPTSPMLTAACHSASEAISGMNAVAGWSGAPRPVLARELLPERALMGDASAIVALHTDVMRPLADAGPTLTETLDAYLDCGGAIEACARKLFVHPNTVRYRLKRITDFTGRDPTQPRDAYVLRVASTVGQLNYPTVHTSVGSNAIAPLPAAVRGGIRPHLGAQ</sequence>
<proteinExistence type="inferred from homology"/>
<organism evidence="2 3">
    <name type="scientific">Mycobacterium lacus</name>
    <dbReference type="NCBI Taxonomy" id="169765"/>
    <lineage>
        <taxon>Bacteria</taxon>
        <taxon>Bacillati</taxon>
        <taxon>Actinomycetota</taxon>
        <taxon>Actinomycetes</taxon>
        <taxon>Mycobacteriales</taxon>
        <taxon>Mycobacteriaceae</taxon>
        <taxon>Mycobacterium</taxon>
    </lineage>
</organism>
<dbReference type="OrthoDB" id="3246591at2"/>
<evidence type="ECO:0000313" key="3">
    <source>
        <dbReference type="Proteomes" id="UP000466396"/>
    </source>
</evidence>
<dbReference type="RefSeq" id="WP_085161825.1">
    <property type="nucleotide sequence ID" value="NZ_AP022581.1"/>
</dbReference>
<evidence type="ECO:0000313" key="2">
    <source>
        <dbReference type="EMBL" id="BBX96962.1"/>
    </source>
</evidence>
<dbReference type="PANTHER" id="PTHR33744">
    <property type="entry name" value="CARBOHYDRATE DIACID REGULATOR"/>
    <property type="match status" value="1"/>
</dbReference>
<dbReference type="STRING" id="169765.AWC15_04335"/>
<dbReference type="AlphaFoldDB" id="A0A1X1XYD8"/>
<protein>
    <submittedName>
        <fullName evidence="2">Uncharacterized protein</fullName>
    </submittedName>
</protein>
<keyword evidence="3" id="KW-1185">Reference proteome</keyword>
<dbReference type="InterPro" id="IPR025736">
    <property type="entry name" value="PucR_C-HTH_dom"/>
</dbReference>
<dbReference type="PANTHER" id="PTHR33744:SF7">
    <property type="entry name" value="PUCR FAMILY TRANSCRIPTIONAL REGULATOR"/>
    <property type="match status" value="1"/>
</dbReference>
<accession>A0A1X1XYD8</accession>
<dbReference type="InterPro" id="IPR041522">
    <property type="entry name" value="CdaR_GGDEF"/>
</dbReference>